<feature type="domain" description="L,D-TPase catalytic" evidence="10">
    <location>
        <begin position="293"/>
        <end position="428"/>
    </location>
</feature>
<dbReference type="Gene3D" id="2.60.40.3780">
    <property type="match status" value="1"/>
</dbReference>
<dbReference type="InterPro" id="IPR041280">
    <property type="entry name" value="Big_10"/>
</dbReference>
<dbReference type="Pfam" id="PF03734">
    <property type="entry name" value="YkuD"/>
    <property type="match status" value="1"/>
</dbReference>
<dbReference type="GO" id="GO:0071972">
    <property type="term" value="F:peptidoglycan L,D-transpeptidase activity"/>
    <property type="evidence" value="ECO:0007669"/>
    <property type="project" value="TreeGrafter"/>
</dbReference>
<feature type="compositionally biased region" description="Low complexity" evidence="8">
    <location>
        <begin position="45"/>
        <end position="94"/>
    </location>
</feature>
<dbReference type="Pfam" id="PF17964">
    <property type="entry name" value="Big_10"/>
    <property type="match status" value="1"/>
</dbReference>
<dbReference type="SUPFAM" id="SSF141523">
    <property type="entry name" value="L,D-transpeptidase catalytic domain-like"/>
    <property type="match status" value="1"/>
</dbReference>
<dbReference type="RefSeq" id="WP_188944953.1">
    <property type="nucleotide sequence ID" value="NZ_BMNA01000021.1"/>
</dbReference>
<sequence>MPTTPSRIARLMIGLITTTMTAAACSAVPTATTVTTTTTIAATAEPATPTVRSDTAATGSTSTADTRTAGTGTTSTGTAELPTPAAPTTSGSPTQVGPKIDTVPADGTTGISPIAPVVITARGGTLRSVSLTNPDGRLVQGSYSADERRWTSTEPLGYNRRYTIEASATGAGPARTDTTAVFTTVKPAQTVYPSFFPNPQMKTVGIGQPIVVIFDKAPRNKVTAEKALQVSTVPTVKGNWYWWDERTLHYRPQHYWTPGTKITVRAKVYGVNFGGGMYGETDRTLHLTIGPSKIAKIDDATKQMEVFIAGKKVRTIPVSMGRNQKITVAGKNISFVTPSGTYVAQEKYAVKRMSSATYGLPTSYDLGYDQDIPLAVTISGEGIVVHSAPWSVADQGRRNVSHGCININPQAAQWFYNTFSYGDIVTVTGTSTKLEPTDGFGDWNIPWHQWQQGSALP</sequence>
<dbReference type="PROSITE" id="PS52029">
    <property type="entry name" value="LD_TPASE"/>
    <property type="match status" value="1"/>
</dbReference>
<dbReference type="Gene3D" id="2.40.440.10">
    <property type="entry name" value="L,D-transpeptidase catalytic domain-like"/>
    <property type="match status" value="1"/>
</dbReference>
<dbReference type="InterPro" id="IPR005490">
    <property type="entry name" value="LD_TPept_cat_dom"/>
</dbReference>
<dbReference type="PANTHER" id="PTHR30582:SF2">
    <property type="entry name" value="L,D-TRANSPEPTIDASE YCIB-RELATED"/>
    <property type="match status" value="1"/>
</dbReference>
<evidence type="ECO:0000256" key="5">
    <source>
        <dbReference type="ARBA" id="ARBA00023315"/>
    </source>
</evidence>
<dbReference type="EMBL" id="BMNA01000021">
    <property type="protein sequence ID" value="GGM18635.1"/>
    <property type="molecule type" value="Genomic_DNA"/>
</dbReference>
<gene>
    <name evidence="11" type="primary">ldtB</name>
    <name evidence="11" type="ORF">GCM10011594_43400</name>
</gene>
<dbReference type="GO" id="GO:0008360">
    <property type="term" value="P:regulation of cell shape"/>
    <property type="evidence" value="ECO:0007669"/>
    <property type="project" value="UniProtKB-UniRule"/>
</dbReference>
<reference evidence="11" key="2">
    <citation type="submission" date="2020-09" db="EMBL/GenBank/DDBJ databases">
        <authorList>
            <person name="Sun Q."/>
            <person name="Zhou Y."/>
        </authorList>
    </citation>
    <scope>NUCLEOTIDE SEQUENCE</scope>
    <source>
        <strain evidence="11">CGMCC 4.7308</strain>
    </source>
</reference>
<evidence type="ECO:0000256" key="7">
    <source>
        <dbReference type="PROSITE-ProRule" id="PRU01373"/>
    </source>
</evidence>
<accession>A0A917TD89</accession>
<evidence type="ECO:0000256" key="4">
    <source>
        <dbReference type="ARBA" id="ARBA00022984"/>
    </source>
</evidence>
<evidence type="ECO:0000256" key="1">
    <source>
        <dbReference type="ARBA" id="ARBA00004752"/>
    </source>
</evidence>
<organism evidence="11 12">
    <name type="scientific">Nakamurella endophytica</name>
    <dbReference type="NCBI Taxonomy" id="1748367"/>
    <lineage>
        <taxon>Bacteria</taxon>
        <taxon>Bacillati</taxon>
        <taxon>Actinomycetota</taxon>
        <taxon>Actinomycetes</taxon>
        <taxon>Nakamurellales</taxon>
        <taxon>Nakamurellaceae</taxon>
        <taxon>Nakamurella</taxon>
    </lineage>
</organism>
<dbReference type="AlphaFoldDB" id="A0A917TD89"/>
<evidence type="ECO:0000256" key="6">
    <source>
        <dbReference type="ARBA" id="ARBA00023316"/>
    </source>
</evidence>
<dbReference type="CDD" id="cd16913">
    <property type="entry name" value="YkuD_like"/>
    <property type="match status" value="1"/>
</dbReference>
<keyword evidence="4 7" id="KW-0573">Peptidoglycan synthesis</keyword>
<keyword evidence="5" id="KW-0012">Acyltransferase</keyword>
<evidence type="ECO:0000313" key="12">
    <source>
        <dbReference type="Proteomes" id="UP000655208"/>
    </source>
</evidence>
<protein>
    <submittedName>
        <fullName evidence="11">L,D-transpeptidase 2</fullName>
    </submittedName>
</protein>
<evidence type="ECO:0000313" key="11">
    <source>
        <dbReference type="EMBL" id="GGM18635.1"/>
    </source>
</evidence>
<dbReference type="GO" id="GO:0071555">
    <property type="term" value="P:cell wall organization"/>
    <property type="evidence" value="ECO:0007669"/>
    <property type="project" value="UniProtKB-UniRule"/>
</dbReference>
<feature type="signal peptide" evidence="9">
    <location>
        <begin position="1"/>
        <end position="22"/>
    </location>
</feature>
<evidence type="ECO:0000256" key="9">
    <source>
        <dbReference type="SAM" id="SignalP"/>
    </source>
</evidence>
<dbReference type="Gene3D" id="2.60.40.3710">
    <property type="match status" value="1"/>
</dbReference>
<proteinExistence type="predicted"/>
<dbReference type="Proteomes" id="UP000655208">
    <property type="component" value="Unassembled WGS sequence"/>
</dbReference>
<dbReference type="PANTHER" id="PTHR30582">
    <property type="entry name" value="L,D-TRANSPEPTIDASE"/>
    <property type="match status" value="1"/>
</dbReference>
<evidence type="ECO:0000256" key="8">
    <source>
        <dbReference type="SAM" id="MobiDB-lite"/>
    </source>
</evidence>
<feature type="active site" description="Nucleophile" evidence="7">
    <location>
        <position position="404"/>
    </location>
</feature>
<keyword evidence="12" id="KW-1185">Reference proteome</keyword>
<feature type="active site" description="Proton donor/acceptor" evidence="7">
    <location>
        <position position="386"/>
    </location>
</feature>
<dbReference type="GO" id="GO:0005576">
    <property type="term" value="C:extracellular region"/>
    <property type="evidence" value="ECO:0007669"/>
    <property type="project" value="TreeGrafter"/>
</dbReference>
<feature type="region of interest" description="Disordered" evidence="8">
    <location>
        <begin position="45"/>
        <end position="108"/>
    </location>
</feature>
<dbReference type="CDD" id="cd13432">
    <property type="entry name" value="LDT_IgD_like_2"/>
    <property type="match status" value="1"/>
</dbReference>
<keyword evidence="3 7" id="KW-0133">Cell shape</keyword>
<dbReference type="InterPro" id="IPR038063">
    <property type="entry name" value="Transpep_catalytic_dom"/>
</dbReference>
<dbReference type="PROSITE" id="PS51257">
    <property type="entry name" value="PROKAR_LIPOPROTEIN"/>
    <property type="match status" value="1"/>
</dbReference>
<name>A0A917TD89_9ACTN</name>
<keyword evidence="9" id="KW-0732">Signal</keyword>
<dbReference type="GO" id="GO:0016746">
    <property type="term" value="F:acyltransferase activity"/>
    <property type="evidence" value="ECO:0007669"/>
    <property type="project" value="UniProtKB-KW"/>
</dbReference>
<keyword evidence="2" id="KW-0808">Transferase</keyword>
<evidence type="ECO:0000256" key="3">
    <source>
        <dbReference type="ARBA" id="ARBA00022960"/>
    </source>
</evidence>
<feature type="chain" id="PRO_5039066259" evidence="9">
    <location>
        <begin position="23"/>
        <end position="457"/>
    </location>
</feature>
<evidence type="ECO:0000259" key="10">
    <source>
        <dbReference type="PROSITE" id="PS52029"/>
    </source>
</evidence>
<reference evidence="11" key="1">
    <citation type="journal article" date="2014" name="Int. J. Syst. Evol. Microbiol.">
        <title>Complete genome sequence of Corynebacterium casei LMG S-19264T (=DSM 44701T), isolated from a smear-ripened cheese.</title>
        <authorList>
            <consortium name="US DOE Joint Genome Institute (JGI-PGF)"/>
            <person name="Walter F."/>
            <person name="Albersmeier A."/>
            <person name="Kalinowski J."/>
            <person name="Ruckert C."/>
        </authorList>
    </citation>
    <scope>NUCLEOTIDE SEQUENCE</scope>
    <source>
        <strain evidence="11">CGMCC 4.7308</strain>
    </source>
</reference>
<comment type="caution">
    <text evidence="11">The sequence shown here is derived from an EMBL/GenBank/DDBJ whole genome shotgun (WGS) entry which is preliminary data.</text>
</comment>
<dbReference type="InterPro" id="IPR050979">
    <property type="entry name" value="LD-transpeptidase"/>
</dbReference>
<keyword evidence="6 7" id="KW-0961">Cell wall biogenesis/degradation</keyword>
<dbReference type="GO" id="GO:0018104">
    <property type="term" value="P:peptidoglycan-protein cross-linking"/>
    <property type="evidence" value="ECO:0007669"/>
    <property type="project" value="TreeGrafter"/>
</dbReference>
<evidence type="ECO:0000256" key="2">
    <source>
        <dbReference type="ARBA" id="ARBA00022679"/>
    </source>
</evidence>
<comment type="pathway">
    <text evidence="1 7">Cell wall biogenesis; peptidoglycan biosynthesis.</text>
</comment>